<dbReference type="AlphaFoldDB" id="A0A0U2UCL2"/>
<dbReference type="Pfam" id="PF02738">
    <property type="entry name" value="MoCoBD_1"/>
    <property type="match status" value="1"/>
</dbReference>
<dbReference type="InterPro" id="IPR008274">
    <property type="entry name" value="AldOxase/xan_DH_MoCoBD1"/>
</dbReference>
<dbReference type="GO" id="GO:0016491">
    <property type="term" value="F:oxidoreductase activity"/>
    <property type="evidence" value="ECO:0007669"/>
    <property type="project" value="UniProtKB-KW"/>
</dbReference>
<name>A0A0U2UCL2_9BACL</name>
<evidence type="ECO:0000256" key="2">
    <source>
        <dbReference type="ARBA" id="ARBA00023002"/>
    </source>
</evidence>
<dbReference type="EMBL" id="CP013652">
    <property type="protein sequence ID" value="ALS23992.1"/>
    <property type="molecule type" value="Genomic_DNA"/>
</dbReference>
<dbReference type="InterPro" id="IPR037165">
    <property type="entry name" value="AldOxase/xan_DH_Mopterin-bd_sf"/>
</dbReference>
<evidence type="ECO:0000313" key="4">
    <source>
        <dbReference type="EMBL" id="ALS23992.1"/>
    </source>
</evidence>
<dbReference type="RefSeq" id="WP_062409782.1">
    <property type="nucleotide sequence ID" value="NZ_CP013652.1"/>
</dbReference>
<feature type="domain" description="Aldehyde oxidase/xanthine dehydrogenase a/b hammerhead" evidence="3">
    <location>
        <begin position="20"/>
        <end position="131"/>
    </location>
</feature>
<proteinExistence type="predicted"/>
<gene>
    <name evidence="4" type="ORF">IJ22_36540</name>
</gene>
<evidence type="ECO:0000259" key="3">
    <source>
        <dbReference type="SMART" id="SM01008"/>
    </source>
</evidence>
<sequence length="813" mass="87837">MNPNRIGRPMSRVEDARLTSGQGTYIEDMNPLPNIHHAAILRSPYPHAKIKAIRTDRAAQMPGIKGIVTGQDIAGMTAPFPVGVTAPVKYYSLAVGKVRFVGEPVAVVVAKNRYLAEDALEAIEVEYEPLPAVVDIEEALEADAPLLHEEVGSNVANHRTFDYGNVNQAFAEADIVLKHKFLYPKYSATPVETYGVIAHYESSGNHLTIWSNFHGPFTLQSVMAAALQMPSNHLRIIIPKDVGGSYGIKSGLFPYMVLMGVVSKKLGLPVKWIEDRQEHLMASSSGTDRVTWIEAAVRKDGTVTGLKMKMVDNVGGYIRAPEPACLYRTHSNSTGAYRIQNLFMETIAVMTNKCPTGLIRGYGGQQLYFPLERIMQMVADKLGMDPADVIRRNLIRAEEFPYHTASGGIYDSGDYHAAFEKALESVDYRRFRERQAQARKEGKYLGIGLACIVEPSGSNMGYITIALTPEQRAKSLPKSGCAEGATVSIDPSGGISVRISTTPTGQGHETVAAQIVGEVLGVDPRSVRVIAEMDTLTSPWSVASGSYSSRFAPIGSSAVYQAAGKIKQKLLNIASGQMNKPTESLDIQNGKVVALDDPQQQISLKRLIGSAHWNPQGLPAGVEPGIHETAFYSIPTALPPDENDFVNGSATYGFVADAVTVEVDADTGEVKILDYITIHDAGKLLNPLIVDGQIMGGLAHGLGGALYEELVYDQNGHFLTGSFMDYLCPTATEMPRVTIKHCETASPLTPLGAKGLGEGNTMSAPVVIANAVADALSPLGISIDSLPLSPNRIWTLMQEARNRTKLLKEEPVI</sequence>
<reference evidence="5" key="1">
    <citation type="submission" date="2015-12" db="EMBL/GenBank/DDBJ databases">
        <title>Complete genome sequences of two moderately thermophilic Paenibacillus species.</title>
        <authorList>
            <person name="Butler R.III."/>
            <person name="Wang J."/>
            <person name="Stark B.C."/>
            <person name="Pombert J.-F."/>
        </authorList>
    </citation>
    <scope>NUCLEOTIDE SEQUENCE [LARGE SCALE GENOMIC DNA]</scope>
    <source>
        <strain evidence="5">32O-Y</strain>
    </source>
</reference>
<dbReference type="PANTHER" id="PTHR11908">
    <property type="entry name" value="XANTHINE DEHYDROGENASE"/>
    <property type="match status" value="1"/>
</dbReference>
<dbReference type="Pfam" id="PF20256">
    <property type="entry name" value="MoCoBD_2"/>
    <property type="match status" value="1"/>
</dbReference>
<dbReference type="GO" id="GO:0005506">
    <property type="term" value="F:iron ion binding"/>
    <property type="evidence" value="ECO:0007669"/>
    <property type="project" value="InterPro"/>
</dbReference>
<keyword evidence="1" id="KW-0500">Molybdenum</keyword>
<dbReference type="STRING" id="162209.IJ22_36540"/>
<dbReference type="InterPro" id="IPR000674">
    <property type="entry name" value="Ald_Oxase/Xan_DH_a/b"/>
</dbReference>
<evidence type="ECO:0000256" key="1">
    <source>
        <dbReference type="ARBA" id="ARBA00022505"/>
    </source>
</evidence>
<dbReference type="OrthoDB" id="9759099at2"/>
<dbReference type="InterPro" id="IPR036856">
    <property type="entry name" value="Ald_Oxase/Xan_DH_a/b_sf"/>
</dbReference>
<keyword evidence="5" id="KW-1185">Reference proteome</keyword>
<keyword evidence="2" id="KW-0560">Oxidoreductase</keyword>
<protein>
    <submittedName>
        <fullName evidence="4">Aldehyde oxidase</fullName>
    </submittedName>
</protein>
<dbReference type="KEGG" id="pnp:IJ22_36540"/>
<dbReference type="Gene3D" id="3.30.365.10">
    <property type="entry name" value="Aldehyde oxidase/xanthine dehydrogenase, molybdopterin binding domain"/>
    <property type="match status" value="4"/>
</dbReference>
<dbReference type="InterPro" id="IPR016208">
    <property type="entry name" value="Ald_Oxase/xanthine_DH-like"/>
</dbReference>
<dbReference type="PANTHER" id="PTHR11908:SF132">
    <property type="entry name" value="ALDEHYDE OXIDASE 1-RELATED"/>
    <property type="match status" value="1"/>
</dbReference>
<accession>A0A0U2UCL2</accession>
<dbReference type="SUPFAM" id="SSF54665">
    <property type="entry name" value="CO dehydrogenase molybdoprotein N-domain-like"/>
    <property type="match status" value="1"/>
</dbReference>
<dbReference type="Proteomes" id="UP000061660">
    <property type="component" value="Chromosome"/>
</dbReference>
<dbReference type="InterPro" id="IPR046867">
    <property type="entry name" value="AldOxase/xan_DH_MoCoBD2"/>
</dbReference>
<dbReference type="SUPFAM" id="SSF56003">
    <property type="entry name" value="Molybdenum cofactor-binding domain"/>
    <property type="match status" value="1"/>
</dbReference>
<organism evidence="4 5">
    <name type="scientific">Paenibacillus naphthalenovorans</name>
    <dbReference type="NCBI Taxonomy" id="162209"/>
    <lineage>
        <taxon>Bacteria</taxon>
        <taxon>Bacillati</taxon>
        <taxon>Bacillota</taxon>
        <taxon>Bacilli</taxon>
        <taxon>Bacillales</taxon>
        <taxon>Paenibacillaceae</taxon>
        <taxon>Paenibacillus</taxon>
    </lineage>
</organism>
<evidence type="ECO:0000313" key="5">
    <source>
        <dbReference type="Proteomes" id="UP000061660"/>
    </source>
</evidence>
<dbReference type="PATRIC" id="fig|162209.4.peg.3890"/>
<dbReference type="Gene3D" id="3.90.1170.50">
    <property type="entry name" value="Aldehyde oxidase/xanthine dehydrogenase, a/b hammerhead"/>
    <property type="match status" value="1"/>
</dbReference>
<dbReference type="SMART" id="SM01008">
    <property type="entry name" value="Ald_Xan_dh_C"/>
    <property type="match status" value="1"/>
</dbReference>
<reference evidence="4 5" key="2">
    <citation type="journal article" date="2016" name="Genome Announc.">
        <title>Complete Genome Sequences of Two Interactive Moderate Thermophiles, Paenibacillus napthalenovorans 32O-Y and Paenibacillus sp. 32O-W.</title>
        <authorList>
            <person name="Butler R.R.III."/>
            <person name="Wang J."/>
            <person name="Stark B.C."/>
            <person name="Pombert J.F."/>
        </authorList>
    </citation>
    <scope>NUCLEOTIDE SEQUENCE [LARGE SCALE GENOMIC DNA]</scope>
    <source>
        <strain evidence="4 5">32O-Y</strain>
    </source>
</reference>
<dbReference type="Pfam" id="PF01315">
    <property type="entry name" value="Ald_Xan_dh_C"/>
    <property type="match status" value="1"/>
</dbReference>